<dbReference type="Proteomes" id="UP000724686">
    <property type="component" value="Unassembled WGS sequence"/>
</dbReference>
<keyword evidence="2" id="KW-1185">Reference proteome</keyword>
<evidence type="ECO:0000313" key="1">
    <source>
        <dbReference type="EMBL" id="MBM9576026.1"/>
    </source>
</evidence>
<dbReference type="EMBL" id="JAFFPU010000011">
    <property type="protein sequence ID" value="MBM9576026.1"/>
    <property type="molecule type" value="Genomic_DNA"/>
</dbReference>
<dbReference type="InterPro" id="IPR011458">
    <property type="entry name" value="DUF1564"/>
</dbReference>
<proteinExistence type="predicted"/>
<name>A0ABS2U6M5_9LEPT</name>
<dbReference type="Pfam" id="PF07600">
    <property type="entry name" value="DUF1564"/>
    <property type="match status" value="1"/>
</dbReference>
<accession>A0ABS2U6M5</accession>
<gene>
    <name evidence="1" type="ORF">JWG45_02570</name>
</gene>
<organism evidence="1 2">
    <name type="scientific">Leptospira ainlahdjerensis</name>
    <dbReference type="NCBI Taxonomy" id="2810033"/>
    <lineage>
        <taxon>Bacteria</taxon>
        <taxon>Pseudomonadati</taxon>
        <taxon>Spirochaetota</taxon>
        <taxon>Spirochaetia</taxon>
        <taxon>Leptospirales</taxon>
        <taxon>Leptospiraceae</taxon>
        <taxon>Leptospira</taxon>
    </lineage>
</organism>
<comment type="caution">
    <text evidence="1">The sequence shown here is derived from an EMBL/GenBank/DDBJ whole genome shotgun (WGS) entry which is preliminary data.</text>
</comment>
<sequence length="173" mass="19996">MGLLMLKGDHILRSRLQGNKTNVVTLLIPEKTLLRYPENERRILPKKIPILLKRYGKFLSSQRRLGRRTDTTLYQLSPGKNQLKKVNVRIGIESWVLLGVLAQAHGVSRCFLFNYLLHLEDAGVGDSIEKTMNQGAPTFHKNYRYILHLDLSGRRISRELECDPRDTFFVSDH</sequence>
<dbReference type="RefSeq" id="WP_205278218.1">
    <property type="nucleotide sequence ID" value="NZ_JAFFPU010000011.1"/>
</dbReference>
<reference evidence="1 2" key="1">
    <citation type="submission" date="2021-02" db="EMBL/GenBank/DDBJ databases">
        <title>Leptospira ainlahdjerensis sp. nov., Leptospira ainazelensis sp. nov., Leptospira abararensis sp. nov. and Leptospira chreensis sp. nov., four new species isolated from water sources in Algeria.</title>
        <authorList>
            <person name="Amara Korba A."/>
            <person name="Kainiu M."/>
            <person name="Vincent A.T."/>
            <person name="Mariet J.-F."/>
            <person name="Veyrier F.J."/>
            <person name="Goarant C."/>
            <person name="Picardeau M."/>
        </authorList>
    </citation>
    <scope>NUCLEOTIDE SEQUENCE [LARGE SCALE GENOMIC DNA]</scope>
    <source>
        <strain evidence="1 2">201903070</strain>
    </source>
</reference>
<evidence type="ECO:0000313" key="2">
    <source>
        <dbReference type="Proteomes" id="UP000724686"/>
    </source>
</evidence>
<protein>
    <submittedName>
        <fullName evidence="1">DUF1564 domain-containing protein</fullName>
    </submittedName>
</protein>